<evidence type="ECO:0000313" key="6">
    <source>
        <dbReference type="Proteomes" id="UP001285921"/>
    </source>
</evidence>
<dbReference type="Gene3D" id="2.60.120.280">
    <property type="entry name" value="Regulatory protein AraC"/>
    <property type="match status" value="1"/>
</dbReference>
<dbReference type="InterPro" id="IPR020449">
    <property type="entry name" value="Tscrpt_reg_AraC-type_HTH"/>
</dbReference>
<keyword evidence="1" id="KW-0805">Transcription regulation</keyword>
<comment type="caution">
    <text evidence="5">The sequence shown here is derived from an EMBL/GenBank/DDBJ whole genome shotgun (WGS) entry which is preliminary data.</text>
</comment>
<dbReference type="SUPFAM" id="SSF51215">
    <property type="entry name" value="Regulatory protein AraC"/>
    <property type="match status" value="1"/>
</dbReference>
<evidence type="ECO:0000256" key="2">
    <source>
        <dbReference type="ARBA" id="ARBA00023125"/>
    </source>
</evidence>
<dbReference type="Proteomes" id="UP001285921">
    <property type="component" value="Unassembled WGS sequence"/>
</dbReference>
<name>A0ABQ6NHJ0_9BACL</name>
<dbReference type="Gene3D" id="1.10.10.60">
    <property type="entry name" value="Homeodomain-like"/>
    <property type="match status" value="2"/>
</dbReference>
<dbReference type="PROSITE" id="PS01124">
    <property type="entry name" value="HTH_ARAC_FAMILY_2"/>
    <property type="match status" value="1"/>
</dbReference>
<dbReference type="Pfam" id="PF12833">
    <property type="entry name" value="HTH_18"/>
    <property type="match status" value="1"/>
</dbReference>
<keyword evidence="6" id="KW-1185">Reference proteome</keyword>
<evidence type="ECO:0000259" key="4">
    <source>
        <dbReference type="PROSITE" id="PS01124"/>
    </source>
</evidence>
<evidence type="ECO:0000313" key="5">
    <source>
        <dbReference type="EMBL" id="GMK44214.1"/>
    </source>
</evidence>
<proteinExistence type="predicted"/>
<dbReference type="PANTHER" id="PTHR43280">
    <property type="entry name" value="ARAC-FAMILY TRANSCRIPTIONAL REGULATOR"/>
    <property type="match status" value="1"/>
</dbReference>
<dbReference type="SMART" id="SM00342">
    <property type="entry name" value="HTH_ARAC"/>
    <property type="match status" value="1"/>
</dbReference>
<protein>
    <submittedName>
        <fullName evidence="5">AraC family transcriptional regulator</fullName>
    </submittedName>
</protein>
<dbReference type="RefSeq" id="WP_317979257.1">
    <property type="nucleotide sequence ID" value="NZ_BTCL01000003.1"/>
</dbReference>
<dbReference type="PANTHER" id="PTHR43280:SF2">
    <property type="entry name" value="HTH-TYPE TRANSCRIPTIONAL REGULATOR EXSA"/>
    <property type="match status" value="1"/>
</dbReference>
<dbReference type="InterPro" id="IPR018060">
    <property type="entry name" value="HTH_AraC"/>
</dbReference>
<dbReference type="PRINTS" id="PR00032">
    <property type="entry name" value="HTHARAC"/>
</dbReference>
<sequence>MMYRHYFLPRFEEFDFFCFPLALGKYTRPIDQDVNRETGLRDFSLHLVVAGKGYIELDDTVHALKKGDVFLHCPQQKMRYYTSEDDRWEIYWLQFNGKGLADFLLERGFREPSIWYMNDFTMLEQSWLELLDEIERNQFSRPAKISALTYAVLIDFMCNAIPFSNKRGTQNVDRIIQLLPSMQKNAHLPYILEEWSDKVNLTPNYFCSLFKKVTRITPLAYITKCRIQNSKHKLLADPHMSIKEIAIDSGYPSVSYFNKIFMEMEGVTPGEFRKTHLK</sequence>
<evidence type="ECO:0000256" key="1">
    <source>
        <dbReference type="ARBA" id="ARBA00023015"/>
    </source>
</evidence>
<dbReference type="InterPro" id="IPR003313">
    <property type="entry name" value="AraC-bd"/>
</dbReference>
<gene>
    <name evidence="5" type="ORF">PghCCS26_13410</name>
</gene>
<feature type="domain" description="HTH araC/xylS-type" evidence="4">
    <location>
        <begin position="173"/>
        <end position="275"/>
    </location>
</feature>
<keyword evidence="3" id="KW-0804">Transcription</keyword>
<dbReference type="EMBL" id="BTCL01000003">
    <property type="protein sequence ID" value="GMK44214.1"/>
    <property type="molecule type" value="Genomic_DNA"/>
</dbReference>
<dbReference type="Pfam" id="PF02311">
    <property type="entry name" value="AraC_binding"/>
    <property type="match status" value="1"/>
</dbReference>
<accession>A0ABQ6NHJ0</accession>
<dbReference type="SUPFAM" id="SSF46689">
    <property type="entry name" value="Homeodomain-like"/>
    <property type="match status" value="1"/>
</dbReference>
<keyword evidence="2" id="KW-0238">DNA-binding</keyword>
<dbReference type="InterPro" id="IPR009057">
    <property type="entry name" value="Homeodomain-like_sf"/>
</dbReference>
<evidence type="ECO:0000256" key="3">
    <source>
        <dbReference type="ARBA" id="ARBA00023163"/>
    </source>
</evidence>
<reference evidence="5 6" key="1">
    <citation type="submission" date="2023-05" db="EMBL/GenBank/DDBJ databases">
        <title>Draft genome of Paenibacillus sp. CCS26.</title>
        <authorList>
            <person name="Akita H."/>
            <person name="Shinto Y."/>
            <person name="Kimura Z."/>
        </authorList>
    </citation>
    <scope>NUCLEOTIDE SEQUENCE [LARGE SCALE GENOMIC DNA]</scope>
    <source>
        <strain evidence="5 6">CCS26</strain>
    </source>
</reference>
<organism evidence="5 6">
    <name type="scientific">Paenibacillus glycanilyticus</name>
    <dbReference type="NCBI Taxonomy" id="126569"/>
    <lineage>
        <taxon>Bacteria</taxon>
        <taxon>Bacillati</taxon>
        <taxon>Bacillota</taxon>
        <taxon>Bacilli</taxon>
        <taxon>Bacillales</taxon>
        <taxon>Paenibacillaceae</taxon>
        <taxon>Paenibacillus</taxon>
    </lineage>
</organism>
<dbReference type="InterPro" id="IPR037923">
    <property type="entry name" value="HTH-like"/>
</dbReference>